<protein>
    <submittedName>
        <fullName evidence="3">Phage terminase large subunit</fullName>
    </submittedName>
</protein>
<dbReference type="Pfam" id="PF17289">
    <property type="entry name" value="Terminase_6C"/>
    <property type="match status" value="1"/>
</dbReference>
<organism evidence="3 4">
    <name type="scientific">Mammaliicoccus sciuri</name>
    <name type="common">Staphylococcus sciuri</name>
    <dbReference type="NCBI Taxonomy" id="1296"/>
    <lineage>
        <taxon>Bacteria</taxon>
        <taxon>Bacillati</taxon>
        <taxon>Bacillota</taxon>
        <taxon>Bacilli</taxon>
        <taxon>Bacillales</taxon>
        <taxon>Staphylococcaceae</taxon>
        <taxon>Mammaliicoccus</taxon>
    </lineage>
</organism>
<proteinExistence type="predicted"/>
<reference evidence="3" key="1">
    <citation type="submission" date="2021-02" db="EMBL/GenBank/DDBJ databases">
        <title>cfr and optrA-positive Staphylococcus spp.</title>
        <authorList>
            <person name="Chen L."/>
        </authorList>
    </citation>
    <scope>NUCLEOTIDE SEQUENCE</scope>
    <source>
        <strain evidence="3">GDQ20D70P</strain>
    </source>
</reference>
<dbReference type="Proteomes" id="UP000640299">
    <property type="component" value="Chromosome"/>
</dbReference>
<accession>A0AB37HJC3</accession>
<gene>
    <name evidence="3" type="primary">terL</name>
    <name evidence="3" type="ORF">JRU67_09240</name>
</gene>
<feature type="domain" description="Terminase large subunit gp17-like C-terminal" evidence="2">
    <location>
        <begin position="310"/>
        <end position="452"/>
    </location>
</feature>
<name>A0AB37HJC3_MAMSC</name>
<keyword evidence="1" id="KW-1188">Viral release from host cell</keyword>
<evidence type="ECO:0000313" key="3">
    <source>
        <dbReference type="EMBL" id="QRN90246.1"/>
    </source>
</evidence>
<evidence type="ECO:0000256" key="1">
    <source>
        <dbReference type="ARBA" id="ARBA00022612"/>
    </source>
</evidence>
<dbReference type="InterPro" id="IPR035421">
    <property type="entry name" value="Terminase_6C"/>
</dbReference>
<dbReference type="Gene3D" id="3.30.420.240">
    <property type="match status" value="1"/>
</dbReference>
<sequence>MVIDLKLTDEQKKLIAIQAKNELSSRYFKDYIVTVHHGAYKHYRHTELICEALQPIAEGQQKYILIELPPRHGKSMTVTETFPSFFIGKNPDKRVISSAYSDNLARKFGRLNRNKLKEFGKQIFNLDISDEKSASNNWGIAGKRGGMIATGIGGSITGEGADLLIVDDPIKNNEEAQSNTIREKIWSEWESTLTTRLHKGASVIVVMTRWHEDDLIGRLLERSPYNWQRIRLPAIAEDDDDLLGREYGEALSPDLGYDEEWAELKKQEVGSKTWASLYQQRPAPSEGNIFNRSWWQFYDKLPYRFDEMVISWDLTFKDAETSDYVVGQVWGRVKADKYLIDQVRDKMDFPSTLTAVKTLARKYPKAKAILIEDKANGPAVISTLKREVSGIIPVNPDGGKIVRAQAVTPMIESGNVFLPNNKPFTHDLIEECASFPNGKHDDICDAMTQALNRIGNTKQAFVSNVNMW</sequence>
<dbReference type="EMBL" id="CP069389">
    <property type="protein sequence ID" value="QRN90246.1"/>
    <property type="molecule type" value="Genomic_DNA"/>
</dbReference>
<dbReference type="InterPro" id="IPR006517">
    <property type="entry name" value="Phage_terminase_lsu-like_C"/>
</dbReference>
<dbReference type="NCBIfam" id="TIGR01630">
    <property type="entry name" value="psiM2_ORF9"/>
    <property type="match status" value="1"/>
</dbReference>
<evidence type="ECO:0000259" key="2">
    <source>
        <dbReference type="Pfam" id="PF17289"/>
    </source>
</evidence>
<dbReference type="AlphaFoldDB" id="A0AB37HJC3"/>
<evidence type="ECO:0000313" key="4">
    <source>
        <dbReference type="Proteomes" id="UP000640299"/>
    </source>
</evidence>
<dbReference type="Pfam" id="PF03237">
    <property type="entry name" value="Terminase_6N"/>
    <property type="match status" value="1"/>
</dbReference>